<protein>
    <submittedName>
        <fullName evidence="1">Uncharacterized protein</fullName>
    </submittedName>
</protein>
<dbReference type="EMBL" id="BPQB01000098">
    <property type="protein sequence ID" value="GJE98999.1"/>
    <property type="molecule type" value="Genomic_DNA"/>
</dbReference>
<dbReference type="Proteomes" id="UP000703269">
    <property type="component" value="Unassembled WGS sequence"/>
</dbReference>
<proteinExistence type="predicted"/>
<name>A0A9P3GRG6_9APHY</name>
<comment type="caution">
    <text evidence="1">The sequence shown here is derived from an EMBL/GenBank/DDBJ whole genome shotgun (WGS) entry which is preliminary data.</text>
</comment>
<organism evidence="1 2">
    <name type="scientific">Phanerochaete sordida</name>
    <dbReference type="NCBI Taxonomy" id="48140"/>
    <lineage>
        <taxon>Eukaryota</taxon>
        <taxon>Fungi</taxon>
        <taxon>Dikarya</taxon>
        <taxon>Basidiomycota</taxon>
        <taxon>Agaricomycotina</taxon>
        <taxon>Agaricomycetes</taxon>
        <taxon>Polyporales</taxon>
        <taxon>Phanerochaetaceae</taxon>
        <taxon>Phanerochaete</taxon>
    </lineage>
</organism>
<evidence type="ECO:0000313" key="2">
    <source>
        <dbReference type="Proteomes" id="UP000703269"/>
    </source>
</evidence>
<keyword evidence="2" id="KW-1185">Reference proteome</keyword>
<sequence>MYLPLMLHGAVDLLNSSCNPRRSSSLALREALGRPLDTTRQKYIDSDLHSVARQTRIVLGLVLKIHLDFALTRPLHHALPLRVLQTVSRTCAPKDSSALLFERRHSATDPRTLSPRVLLHLSNATYDRASAEAM</sequence>
<dbReference type="AlphaFoldDB" id="A0A9P3GRG6"/>
<reference evidence="1 2" key="1">
    <citation type="submission" date="2021-08" db="EMBL/GenBank/DDBJ databases">
        <title>Draft Genome Sequence of Phanerochaete sordida strain YK-624.</title>
        <authorList>
            <person name="Mori T."/>
            <person name="Dohra H."/>
            <person name="Suzuki T."/>
            <person name="Kawagishi H."/>
            <person name="Hirai H."/>
        </authorList>
    </citation>
    <scope>NUCLEOTIDE SEQUENCE [LARGE SCALE GENOMIC DNA]</scope>
    <source>
        <strain evidence="1 2">YK-624</strain>
    </source>
</reference>
<evidence type="ECO:0000313" key="1">
    <source>
        <dbReference type="EMBL" id="GJE98999.1"/>
    </source>
</evidence>
<gene>
    <name evidence="1" type="ORF">PsYK624_152370</name>
</gene>
<accession>A0A9P3GRG6</accession>